<dbReference type="Proteomes" id="UP001189122">
    <property type="component" value="Unassembled WGS sequence"/>
</dbReference>
<dbReference type="PANTHER" id="PTHR33067">
    <property type="entry name" value="RNA-DIRECTED DNA POLYMERASE-RELATED"/>
    <property type="match status" value="1"/>
</dbReference>
<dbReference type="Gene3D" id="2.40.70.10">
    <property type="entry name" value="Acid Proteases"/>
    <property type="match status" value="1"/>
</dbReference>
<keyword evidence="2" id="KW-1185">Reference proteome</keyword>
<dbReference type="AlphaFoldDB" id="A0A7I8I9K6"/>
<reference evidence="1 2" key="1">
    <citation type="submission" date="2019-12" db="EMBL/GenBank/DDBJ databases">
        <authorList>
            <person name="Scholz U."/>
            <person name="Mascher M."/>
            <person name="Fiebig A."/>
        </authorList>
    </citation>
    <scope>NUCLEOTIDE SEQUENCE</scope>
</reference>
<protein>
    <submittedName>
        <fullName evidence="1">Uncharacterized protein</fullName>
    </submittedName>
</protein>
<dbReference type="EMBL" id="LR743588">
    <property type="protein sequence ID" value="CAA2614539.1"/>
    <property type="molecule type" value="Genomic_DNA"/>
</dbReference>
<evidence type="ECO:0000313" key="2">
    <source>
        <dbReference type="Proteomes" id="UP001189122"/>
    </source>
</evidence>
<dbReference type="PANTHER" id="PTHR33067:SF9">
    <property type="entry name" value="RNA-DIRECTED DNA POLYMERASE"/>
    <property type="match status" value="1"/>
</dbReference>
<dbReference type="InterPro" id="IPR021109">
    <property type="entry name" value="Peptidase_aspartic_dom_sf"/>
</dbReference>
<proteinExistence type="predicted"/>
<organism evidence="1">
    <name type="scientific">Spirodela intermedia</name>
    <name type="common">Intermediate duckweed</name>
    <dbReference type="NCBI Taxonomy" id="51605"/>
    <lineage>
        <taxon>Eukaryota</taxon>
        <taxon>Viridiplantae</taxon>
        <taxon>Streptophyta</taxon>
        <taxon>Embryophyta</taxon>
        <taxon>Tracheophyta</taxon>
        <taxon>Spermatophyta</taxon>
        <taxon>Magnoliopsida</taxon>
        <taxon>Liliopsida</taxon>
        <taxon>Araceae</taxon>
        <taxon>Lemnoideae</taxon>
        <taxon>Spirodela</taxon>
    </lineage>
</organism>
<sequence>MEQIKQENQQTTIRIEKEICKLIFANSKCETESKEEKSEVPPILILSHQDELRKIVTFTKVLEPKLRKRVEPNEELIKIFKQVQISIPLIDAIKLIPAYVNFLKELCNTSVNLMPKALYDKFKFGDLELVLLELQLADGSIKQPYGVLEDVMIKVEHYTSPIDFIVADMKIHDNWSRAPIIFERPFLATTKAMTIGKKE</sequence>
<accession>A0A7I8I9K6</accession>
<gene>
    <name evidence="1" type="ORF">SI7747_01000919</name>
</gene>
<evidence type="ECO:0000313" key="1">
    <source>
        <dbReference type="EMBL" id="CAA2614539.1"/>
    </source>
</evidence>
<dbReference type="EMBL" id="CACRZD030000001">
    <property type="protein sequence ID" value="CAA6654329.1"/>
    <property type="molecule type" value="Genomic_DNA"/>
</dbReference>
<name>A0A7I8I9K6_SPIIN</name>